<name>A0A4C1W9Q0_EUMVA</name>
<dbReference type="AlphaFoldDB" id="A0A4C1W9Q0"/>
<evidence type="ECO:0000313" key="2">
    <source>
        <dbReference type="EMBL" id="GBP47600.1"/>
    </source>
</evidence>
<dbReference type="Proteomes" id="UP000299102">
    <property type="component" value="Unassembled WGS sequence"/>
</dbReference>
<evidence type="ECO:0000256" key="1">
    <source>
        <dbReference type="SAM" id="MobiDB-lite"/>
    </source>
</evidence>
<organism evidence="2 3">
    <name type="scientific">Eumeta variegata</name>
    <name type="common">Bagworm moth</name>
    <name type="synonym">Eumeta japonica</name>
    <dbReference type="NCBI Taxonomy" id="151549"/>
    <lineage>
        <taxon>Eukaryota</taxon>
        <taxon>Metazoa</taxon>
        <taxon>Ecdysozoa</taxon>
        <taxon>Arthropoda</taxon>
        <taxon>Hexapoda</taxon>
        <taxon>Insecta</taxon>
        <taxon>Pterygota</taxon>
        <taxon>Neoptera</taxon>
        <taxon>Endopterygota</taxon>
        <taxon>Lepidoptera</taxon>
        <taxon>Glossata</taxon>
        <taxon>Ditrysia</taxon>
        <taxon>Tineoidea</taxon>
        <taxon>Psychidae</taxon>
        <taxon>Oiketicinae</taxon>
        <taxon>Eumeta</taxon>
    </lineage>
</organism>
<proteinExistence type="predicted"/>
<keyword evidence="3" id="KW-1185">Reference proteome</keyword>
<feature type="region of interest" description="Disordered" evidence="1">
    <location>
        <begin position="71"/>
        <end position="104"/>
    </location>
</feature>
<feature type="compositionally biased region" description="Basic and acidic residues" evidence="1">
    <location>
        <begin position="86"/>
        <end position="95"/>
    </location>
</feature>
<gene>
    <name evidence="2" type="ORF">EVAR_30314_1</name>
</gene>
<comment type="caution">
    <text evidence="2">The sequence shown here is derived from an EMBL/GenBank/DDBJ whole genome shotgun (WGS) entry which is preliminary data.</text>
</comment>
<evidence type="ECO:0000313" key="3">
    <source>
        <dbReference type="Proteomes" id="UP000299102"/>
    </source>
</evidence>
<protein>
    <submittedName>
        <fullName evidence="2">Uncharacterized protein</fullName>
    </submittedName>
</protein>
<reference evidence="2 3" key="1">
    <citation type="journal article" date="2019" name="Commun. Biol.">
        <title>The bagworm genome reveals a unique fibroin gene that provides high tensile strength.</title>
        <authorList>
            <person name="Kono N."/>
            <person name="Nakamura H."/>
            <person name="Ohtoshi R."/>
            <person name="Tomita M."/>
            <person name="Numata K."/>
            <person name="Arakawa K."/>
        </authorList>
    </citation>
    <scope>NUCLEOTIDE SEQUENCE [LARGE SCALE GENOMIC DNA]</scope>
</reference>
<dbReference type="EMBL" id="BGZK01000505">
    <property type="protein sequence ID" value="GBP47600.1"/>
    <property type="molecule type" value="Genomic_DNA"/>
</dbReference>
<sequence>MKGVRQSSQGQYDGAHDSHQLTVYHLYYQSFMQVLRGISARATRYEPYDRDNRVRFPIIRGRAFREYFMRKRERADAPPRPRRPHEKFNAPHETKAGGSRAALP</sequence>
<accession>A0A4C1W9Q0</accession>